<dbReference type="HOGENOM" id="CLU_593045_0_0_0"/>
<feature type="region of interest" description="Disordered" evidence="1">
    <location>
        <begin position="1"/>
        <end position="34"/>
    </location>
</feature>
<sequence length="461" mass="51265">MTSTGGIPPDGGSIHWQSSSTSGSDETERTTRAATFKADGKEYTVKVSYSRQAVKEKYGISDDAVDATMEEVISKIGVEQLKNLAGHSISASLRGKGGEQIQYKANKDSNYQIFSDALKTKNLPLFQTISTVRTIFQLNTGALKRVPSSSGEVELDIKEETEKLRDSSIRFKEVPNEVFAFIEHLSSTNPIASDLEKIKKIIEADSADSADEVKKILQDPKLNLTKEQQNEVLKQLKDVDFADEIRVAIGLQKEGDVFLDVSQGGIQIENQPEEVGKMACASICGQAILWMESNNEYLVTREDFEQVIKDGIDRHVGKERVENPPEGKEFNGVFKGISEDFESEDYKFEHSFITEHFDDEVELMTSSDYLVVTGYSSAWGEELGSILLFKVDDDESSAQWGVMDSHGLTENKDTKDEITRGASLRFFDTAQKALDYVKGHVKMGEEDSARVDKVSVVDRQS</sequence>
<feature type="compositionally biased region" description="Polar residues" evidence="1">
    <location>
        <begin position="15"/>
        <end position="24"/>
    </location>
</feature>
<proteinExistence type="predicted"/>
<keyword evidence="3" id="KW-1185">Reference proteome</keyword>
<evidence type="ECO:0000256" key="1">
    <source>
        <dbReference type="SAM" id="MobiDB-lite"/>
    </source>
</evidence>
<dbReference type="STRING" id="716544.wcw_1327"/>
<dbReference type="AlphaFoldDB" id="D6YRI4"/>
<organism evidence="2 3">
    <name type="scientific">Waddlia chondrophila (strain ATCC VR-1470 / WSU 86-1044)</name>
    <dbReference type="NCBI Taxonomy" id="716544"/>
    <lineage>
        <taxon>Bacteria</taxon>
        <taxon>Pseudomonadati</taxon>
        <taxon>Chlamydiota</taxon>
        <taxon>Chlamydiia</taxon>
        <taxon>Parachlamydiales</taxon>
        <taxon>Waddliaceae</taxon>
        <taxon>Waddlia</taxon>
    </lineage>
</organism>
<evidence type="ECO:0000313" key="2">
    <source>
        <dbReference type="EMBL" id="ADI38679.1"/>
    </source>
</evidence>
<gene>
    <name evidence="2" type="ordered locus">wcw_1327</name>
</gene>
<dbReference type="KEGG" id="wch:wcw_1327"/>
<evidence type="ECO:0000313" key="3">
    <source>
        <dbReference type="Proteomes" id="UP000001505"/>
    </source>
</evidence>
<reference evidence="2 3" key="1">
    <citation type="journal article" date="2010" name="PLoS ONE">
        <title>The Waddlia genome: a window into chlamydial biology.</title>
        <authorList>
            <person name="Bertelli C."/>
            <person name="Collyn F."/>
            <person name="Croxatto A."/>
            <person name="Ruckert C."/>
            <person name="Polkinghorne A."/>
            <person name="Kebbi-Beghdadi C."/>
            <person name="Goesmann A."/>
            <person name="Vaughan L."/>
            <person name="Greub G."/>
        </authorList>
    </citation>
    <scope>NUCLEOTIDE SEQUENCE [LARGE SCALE GENOMIC DNA]</scope>
    <source>
        <strain evidence="3">ATCC VR-1470 / WSU 86-1044</strain>
    </source>
</reference>
<accession>D6YRI4</accession>
<protein>
    <submittedName>
        <fullName evidence="2">Uncharacterized protein</fullName>
    </submittedName>
</protein>
<dbReference type="Proteomes" id="UP000001505">
    <property type="component" value="Chromosome"/>
</dbReference>
<dbReference type="EMBL" id="CP001928">
    <property type="protein sequence ID" value="ADI38679.1"/>
    <property type="molecule type" value="Genomic_DNA"/>
</dbReference>
<name>D6YRI4_WADCW</name>
<dbReference type="RefSeq" id="WP_013182390.1">
    <property type="nucleotide sequence ID" value="NC_014225.1"/>
</dbReference>